<dbReference type="Proteomes" id="UP001586593">
    <property type="component" value="Unassembled WGS sequence"/>
</dbReference>
<organism evidence="2 3">
    <name type="scientific">Phialemonium thermophilum</name>
    <dbReference type="NCBI Taxonomy" id="223376"/>
    <lineage>
        <taxon>Eukaryota</taxon>
        <taxon>Fungi</taxon>
        <taxon>Dikarya</taxon>
        <taxon>Ascomycota</taxon>
        <taxon>Pezizomycotina</taxon>
        <taxon>Sordariomycetes</taxon>
        <taxon>Sordariomycetidae</taxon>
        <taxon>Cephalothecales</taxon>
        <taxon>Cephalothecaceae</taxon>
        <taxon>Phialemonium</taxon>
    </lineage>
</organism>
<name>A0ABR3VWG4_9PEZI</name>
<protein>
    <submittedName>
        <fullName evidence="2">Uncharacterized protein</fullName>
    </submittedName>
</protein>
<reference evidence="2 3" key="1">
    <citation type="journal article" date="2024" name="Commun. Biol.">
        <title>Comparative genomic analysis of thermophilic fungi reveals convergent evolutionary adaptations and gene losses.</title>
        <authorList>
            <person name="Steindorff A.S."/>
            <person name="Aguilar-Pontes M.V."/>
            <person name="Robinson A.J."/>
            <person name="Andreopoulos B."/>
            <person name="LaButti K."/>
            <person name="Kuo A."/>
            <person name="Mondo S."/>
            <person name="Riley R."/>
            <person name="Otillar R."/>
            <person name="Haridas S."/>
            <person name="Lipzen A."/>
            <person name="Grimwood J."/>
            <person name="Schmutz J."/>
            <person name="Clum A."/>
            <person name="Reid I.D."/>
            <person name="Moisan M.C."/>
            <person name="Butler G."/>
            <person name="Nguyen T.T.M."/>
            <person name="Dewar K."/>
            <person name="Conant G."/>
            <person name="Drula E."/>
            <person name="Henrissat B."/>
            <person name="Hansel C."/>
            <person name="Singer S."/>
            <person name="Hutchinson M.I."/>
            <person name="de Vries R.P."/>
            <person name="Natvig D.O."/>
            <person name="Powell A.J."/>
            <person name="Tsang A."/>
            <person name="Grigoriev I.V."/>
        </authorList>
    </citation>
    <scope>NUCLEOTIDE SEQUENCE [LARGE SCALE GENOMIC DNA]</scope>
    <source>
        <strain evidence="2 3">ATCC 24622</strain>
    </source>
</reference>
<evidence type="ECO:0000256" key="1">
    <source>
        <dbReference type="SAM" id="MobiDB-lite"/>
    </source>
</evidence>
<keyword evidence="3" id="KW-1185">Reference proteome</keyword>
<gene>
    <name evidence="2" type="ORF">VTK73DRAFT_201</name>
</gene>
<comment type="caution">
    <text evidence="2">The sequence shown here is derived from an EMBL/GenBank/DDBJ whole genome shotgun (WGS) entry which is preliminary data.</text>
</comment>
<feature type="compositionally biased region" description="Basic residues" evidence="1">
    <location>
        <begin position="92"/>
        <end position="104"/>
    </location>
</feature>
<dbReference type="EMBL" id="JAZHXJ010001009">
    <property type="protein sequence ID" value="KAL1846873.1"/>
    <property type="molecule type" value="Genomic_DNA"/>
</dbReference>
<feature type="region of interest" description="Disordered" evidence="1">
    <location>
        <begin position="83"/>
        <end position="111"/>
    </location>
</feature>
<proteinExistence type="predicted"/>
<evidence type="ECO:0000313" key="3">
    <source>
        <dbReference type="Proteomes" id="UP001586593"/>
    </source>
</evidence>
<evidence type="ECO:0000313" key="2">
    <source>
        <dbReference type="EMBL" id="KAL1846873.1"/>
    </source>
</evidence>
<feature type="region of interest" description="Disordered" evidence="1">
    <location>
        <begin position="183"/>
        <end position="207"/>
    </location>
</feature>
<accession>A0ABR3VWG4</accession>
<sequence length="207" mass="22551">MQMNAITRLVTERMRQRMGWGNHIYICHGRRAAGRRSMSSAFQHLPQRLVVHHVGTHLARRCPPLVGRPVLVEARDGTGLVDAGGPGGVSVARRRRHADGRRRSGGADLRRGPGLAIVRVSRADGRCVRGGGFDTVAVRGRRMLGRVDVLGWPRTAGVFISGRSGAAPVRGGLGRRLGRRLVQGLHDGRRHRTPRGAAPQPPRDELP</sequence>